<organism evidence="2 3">
    <name type="scientific">Ensete ventricosum</name>
    <name type="common">Abyssinian banana</name>
    <name type="synonym">Musa ensete</name>
    <dbReference type="NCBI Taxonomy" id="4639"/>
    <lineage>
        <taxon>Eukaryota</taxon>
        <taxon>Viridiplantae</taxon>
        <taxon>Streptophyta</taxon>
        <taxon>Embryophyta</taxon>
        <taxon>Tracheophyta</taxon>
        <taxon>Spermatophyta</taxon>
        <taxon>Magnoliopsida</taxon>
        <taxon>Liliopsida</taxon>
        <taxon>Zingiberales</taxon>
        <taxon>Musaceae</taxon>
        <taxon>Ensete</taxon>
    </lineage>
</organism>
<dbReference type="EMBL" id="AMZH03019598">
    <property type="protein sequence ID" value="RRT40162.1"/>
    <property type="molecule type" value="Genomic_DNA"/>
</dbReference>
<name>A0A426XL29_ENSVE</name>
<feature type="region of interest" description="Disordered" evidence="1">
    <location>
        <begin position="42"/>
        <end position="63"/>
    </location>
</feature>
<dbReference type="AlphaFoldDB" id="A0A426XL29"/>
<dbReference type="Proteomes" id="UP000287651">
    <property type="component" value="Unassembled WGS sequence"/>
</dbReference>
<protein>
    <submittedName>
        <fullName evidence="2">Uncharacterized protein</fullName>
    </submittedName>
</protein>
<proteinExistence type="predicted"/>
<evidence type="ECO:0000256" key="1">
    <source>
        <dbReference type="SAM" id="MobiDB-lite"/>
    </source>
</evidence>
<evidence type="ECO:0000313" key="2">
    <source>
        <dbReference type="EMBL" id="RRT40162.1"/>
    </source>
</evidence>
<accession>A0A426XL29</accession>
<reference evidence="2 3" key="1">
    <citation type="journal article" date="2014" name="Agronomy (Basel)">
        <title>A Draft Genome Sequence for Ensete ventricosum, the Drought-Tolerant Tree Against Hunger.</title>
        <authorList>
            <person name="Harrison J."/>
            <person name="Moore K.A."/>
            <person name="Paszkiewicz K."/>
            <person name="Jones T."/>
            <person name="Grant M."/>
            <person name="Ambacheew D."/>
            <person name="Muzemil S."/>
            <person name="Studholme D.J."/>
        </authorList>
    </citation>
    <scope>NUCLEOTIDE SEQUENCE [LARGE SCALE GENOMIC DNA]</scope>
</reference>
<gene>
    <name evidence="2" type="ORF">B296_00042977</name>
</gene>
<evidence type="ECO:0000313" key="3">
    <source>
        <dbReference type="Proteomes" id="UP000287651"/>
    </source>
</evidence>
<sequence length="85" mass="9607">MTVGLGRELTIKLSLNSFARGSKNEMEDSLSRLYQIQVGPLRVSEKPDTSKSRRCHREPSGLEMSQCAPTGRYFCHSVPRPRVKN</sequence>
<comment type="caution">
    <text evidence="2">The sequence shown here is derived from an EMBL/GenBank/DDBJ whole genome shotgun (WGS) entry which is preliminary data.</text>
</comment>